<name>A0ABW5R0Y2_9BACL</name>
<dbReference type="PANTHER" id="PTHR32347">
    <property type="entry name" value="EFFLUX SYSTEM COMPONENT YKNX-RELATED"/>
    <property type="match status" value="1"/>
</dbReference>
<feature type="domain" description="YknX-like C-terminal permuted SH3-like" evidence="5">
    <location>
        <begin position="315"/>
        <end position="381"/>
    </location>
</feature>
<dbReference type="Proteomes" id="UP001597493">
    <property type="component" value="Unassembled WGS sequence"/>
</dbReference>
<feature type="coiled-coil region" evidence="3">
    <location>
        <begin position="96"/>
        <end position="175"/>
    </location>
</feature>
<dbReference type="InterPro" id="IPR058636">
    <property type="entry name" value="Beta-barrel_YknX"/>
</dbReference>
<dbReference type="InterPro" id="IPR058637">
    <property type="entry name" value="YknX-like_C"/>
</dbReference>
<dbReference type="RefSeq" id="WP_379276531.1">
    <property type="nucleotide sequence ID" value="NZ_JBHUGT010000021.1"/>
</dbReference>
<dbReference type="Pfam" id="PF25984">
    <property type="entry name" value="BSH_YknX"/>
    <property type="match status" value="1"/>
</dbReference>
<keyword evidence="2 3" id="KW-0175">Coiled coil</keyword>
<dbReference type="EMBL" id="JBHUMY010000027">
    <property type="protein sequence ID" value="MFD2662359.1"/>
    <property type="molecule type" value="Genomic_DNA"/>
</dbReference>
<evidence type="ECO:0000313" key="7">
    <source>
        <dbReference type="EMBL" id="MFD2662359.1"/>
    </source>
</evidence>
<feature type="domain" description="YknX-like barrel-sandwich hybrid" evidence="4">
    <location>
        <begin position="63"/>
        <end position="215"/>
    </location>
</feature>
<evidence type="ECO:0000259" key="4">
    <source>
        <dbReference type="Pfam" id="PF25984"/>
    </source>
</evidence>
<evidence type="ECO:0000256" key="3">
    <source>
        <dbReference type="SAM" id="Coils"/>
    </source>
</evidence>
<comment type="caution">
    <text evidence="7">The sequence shown here is derived from an EMBL/GenBank/DDBJ whole genome shotgun (WGS) entry which is preliminary data.</text>
</comment>
<evidence type="ECO:0000256" key="2">
    <source>
        <dbReference type="ARBA" id="ARBA00023054"/>
    </source>
</evidence>
<proteinExistence type="predicted"/>
<evidence type="ECO:0000259" key="5">
    <source>
        <dbReference type="Pfam" id="PF25989"/>
    </source>
</evidence>
<protein>
    <submittedName>
        <fullName evidence="7">Efflux RND transporter periplasmic adaptor subunit</fullName>
    </submittedName>
</protein>
<dbReference type="InterPro" id="IPR050465">
    <property type="entry name" value="UPF0194_transport"/>
</dbReference>
<comment type="subcellular location">
    <subcellularLocation>
        <location evidence="1">Cell envelope</location>
    </subcellularLocation>
</comment>
<accession>A0ABW5R0Y2</accession>
<organism evidence="7 8">
    <name type="scientific">Paenibacillus thailandensis</name>
    <dbReference type="NCBI Taxonomy" id="393250"/>
    <lineage>
        <taxon>Bacteria</taxon>
        <taxon>Bacillati</taxon>
        <taxon>Bacillota</taxon>
        <taxon>Bacilli</taxon>
        <taxon>Bacillales</taxon>
        <taxon>Paenibacillaceae</taxon>
        <taxon>Paenibacillus</taxon>
    </lineage>
</organism>
<gene>
    <name evidence="7" type="ORF">ACFSW5_19055</name>
</gene>
<keyword evidence="8" id="KW-1185">Reference proteome</keyword>
<feature type="domain" description="YknX-like beta-barrel" evidence="6">
    <location>
        <begin position="221"/>
        <end position="306"/>
    </location>
</feature>
<sequence>MKKAVIIAAVLIAAVIVGANIWKMSRNDIQPAESTAIQTWRVSKQELKRSVIASGIAVPAEEEKIYLDGTLGQVERLLVTPGQQVKPGTPLLRYRADDIAKQLEELEIARKRLDLELEELRHEKDQLMANFREQAASLEAGADPSEAAKATALKKQDLERQEQSLLLDYEANRNEIASLEAKRSQMIVASRIGGTVQKVAANPNEAGESPLVHIVSDRNYLVQGAISEFDYVLVKPGMQVEVKPKAMDGISWKGIVRSVDSIPEGADLAGSSLTDNEQAVTLYPFTVELTEKSEELKYGYHVYIDIEVESGGNRLVVPHQAVMEEDGKRYVYAVEQGLLRKREVVVGDSNDSWKEIVSGLSEGDTIAAHAAPDLKDGMPVRAEEES</sequence>
<dbReference type="Pfam" id="PF25989">
    <property type="entry name" value="YknX_C"/>
    <property type="match status" value="1"/>
</dbReference>
<dbReference type="Gene3D" id="2.40.30.170">
    <property type="match status" value="1"/>
</dbReference>
<evidence type="ECO:0000256" key="1">
    <source>
        <dbReference type="ARBA" id="ARBA00004196"/>
    </source>
</evidence>
<dbReference type="InterPro" id="IPR058639">
    <property type="entry name" value="BSH_YknX-like"/>
</dbReference>
<evidence type="ECO:0000259" key="6">
    <source>
        <dbReference type="Pfam" id="PF25990"/>
    </source>
</evidence>
<dbReference type="Pfam" id="PF25990">
    <property type="entry name" value="Beta-barrel_YknX"/>
    <property type="match status" value="1"/>
</dbReference>
<evidence type="ECO:0000313" key="8">
    <source>
        <dbReference type="Proteomes" id="UP001597493"/>
    </source>
</evidence>
<dbReference type="Gene3D" id="2.40.420.20">
    <property type="match status" value="1"/>
</dbReference>
<reference evidence="8" key="1">
    <citation type="journal article" date="2019" name="Int. J. Syst. Evol. Microbiol.">
        <title>The Global Catalogue of Microorganisms (GCM) 10K type strain sequencing project: providing services to taxonomists for standard genome sequencing and annotation.</title>
        <authorList>
            <consortium name="The Broad Institute Genomics Platform"/>
            <consortium name="The Broad Institute Genome Sequencing Center for Infectious Disease"/>
            <person name="Wu L."/>
            <person name="Ma J."/>
        </authorList>
    </citation>
    <scope>NUCLEOTIDE SEQUENCE [LARGE SCALE GENOMIC DNA]</scope>
    <source>
        <strain evidence="8">TISTR 1827</strain>
    </source>
</reference>
<dbReference type="PANTHER" id="PTHR32347:SF14">
    <property type="entry name" value="EFFLUX SYSTEM COMPONENT YKNX-RELATED"/>
    <property type="match status" value="1"/>
</dbReference>